<sequence length="138" mass="14500">MFGHAKGLCVGFAFAGAVSAIGNATVENNCAFPKGESYSERFARDPKAGGRALKITREADGLFTGKPQTVFAYNLRDDAVWYDLSDVFGDAFAGHKLVEGGADTSCPSIVWPEGTPPAGSQVKNCHHGADVTLTLCSN</sequence>
<feature type="chain" id="PRO_5046890247" description="Blastomyces yeast-phase-specific protein" evidence="1">
    <location>
        <begin position="21"/>
        <end position="138"/>
    </location>
</feature>
<reference evidence="3" key="1">
    <citation type="submission" date="2024-06" db="EMBL/GenBank/DDBJ databases">
        <title>Draft Genome Sequences of Epichloe bromicola Strains Isolated from Elymus ciliaris.</title>
        <authorList>
            <consortium name="Epichloe bromicola genome sequencing consortium"/>
            <person name="Miura A."/>
            <person name="Imano S."/>
            <person name="Ashida A."/>
            <person name="Sato I."/>
            <person name="Chiba S."/>
            <person name="Tanaka A."/>
            <person name="Camagna M."/>
            <person name="Takemoto D."/>
        </authorList>
    </citation>
    <scope>NUCLEOTIDE SEQUENCE [LARGE SCALE GENOMIC DNA]</scope>
    <source>
        <strain evidence="3">DP</strain>
    </source>
</reference>
<dbReference type="InterPro" id="IPR006771">
    <property type="entry name" value="CetA-like"/>
</dbReference>
<dbReference type="EMBL" id="BAAFGZ010000074">
    <property type="protein sequence ID" value="GAB0134276.1"/>
    <property type="molecule type" value="Genomic_DNA"/>
</dbReference>
<comment type="caution">
    <text evidence="2">The sequence shown here is derived from an EMBL/GenBank/DDBJ whole genome shotgun (WGS) entry which is preliminary data.</text>
</comment>
<dbReference type="PANTHER" id="PTHR36195:SF4">
    <property type="entry name" value="DOMAIN PROTEIN, PUTATIVE (AFU_ORTHOLOGUE AFUA_5G01990)-RELATED"/>
    <property type="match status" value="1"/>
</dbReference>
<evidence type="ECO:0000313" key="2">
    <source>
        <dbReference type="EMBL" id="GAB0134276.1"/>
    </source>
</evidence>
<proteinExistence type="predicted"/>
<feature type="signal peptide" evidence="1">
    <location>
        <begin position="1"/>
        <end position="20"/>
    </location>
</feature>
<name>A0ABQ0CLH1_9HYPO</name>
<evidence type="ECO:0000313" key="3">
    <source>
        <dbReference type="Proteomes" id="UP001562357"/>
    </source>
</evidence>
<protein>
    <recommendedName>
        <fullName evidence="4">Blastomyces yeast-phase-specific protein</fullName>
    </recommendedName>
</protein>
<evidence type="ECO:0000256" key="1">
    <source>
        <dbReference type="SAM" id="SignalP"/>
    </source>
</evidence>
<organism evidence="2 3">
    <name type="scientific">Epichloe bromicola</name>
    <dbReference type="NCBI Taxonomy" id="79588"/>
    <lineage>
        <taxon>Eukaryota</taxon>
        <taxon>Fungi</taxon>
        <taxon>Dikarya</taxon>
        <taxon>Ascomycota</taxon>
        <taxon>Pezizomycotina</taxon>
        <taxon>Sordariomycetes</taxon>
        <taxon>Hypocreomycetidae</taxon>
        <taxon>Hypocreales</taxon>
        <taxon>Clavicipitaceae</taxon>
        <taxon>Epichloe</taxon>
    </lineage>
</organism>
<accession>A0ABQ0CLH1</accession>
<gene>
    <name evidence="2" type="primary">g2655</name>
    <name evidence="2" type="ORF">EsDP_00002655</name>
</gene>
<keyword evidence="1" id="KW-0732">Signal</keyword>
<dbReference type="PANTHER" id="PTHR36195">
    <property type="entry name" value="DOMAIN PROTEIN, PUTATIVE (AFU_ORTHOLOGUE AFUA_5G01990)-RELATED-RELATED"/>
    <property type="match status" value="1"/>
</dbReference>
<keyword evidence="3" id="KW-1185">Reference proteome</keyword>
<dbReference type="Pfam" id="PF04681">
    <property type="entry name" value="Bys1"/>
    <property type="match status" value="1"/>
</dbReference>
<evidence type="ECO:0008006" key="4">
    <source>
        <dbReference type="Google" id="ProtNLM"/>
    </source>
</evidence>
<dbReference type="Proteomes" id="UP001562357">
    <property type="component" value="Unassembled WGS sequence"/>
</dbReference>